<evidence type="ECO:0000259" key="2">
    <source>
        <dbReference type="PROSITE" id="PS51819"/>
    </source>
</evidence>
<keyword evidence="4" id="KW-1185">Reference proteome</keyword>
<dbReference type="InterPro" id="IPR051785">
    <property type="entry name" value="MMCE/EMCE_epimerase"/>
</dbReference>
<dbReference type="InterPro" id="IPR037523">
    <property type="entry name" value="VOC_core"/>
</dbReference>
<evidence type="ECO:0000313" key="4">
    <source>
        <dbReference type="Proteomes" id="UP000001681"/>
    </source>
</evidence>
<evidence type="ECO:0000313" key="3">
    <source>
        <dbReference type="EMBL" id="ACB60887.1"/>
    </source>
</evidence>
<dbReference type="InterPro" id="IPR004360">
    <property type="entry name" value="Glyas_Fos-R_dOase_dom"/>
</dbReference>
<dbReference type="EMBL" id="CP001022">
    <property type="protein sequence ID" value="ACB60887.1"/>
    <property type="molecule type" value="Genomic_DNA"/>
</dbReference>
<sequence>MKVNRIDHVSINVLSLVEVTHFFVSLGFVVKGEWESSGPQLDRITGLRNVKTSCAALGVPDGETWLELVQYQNPVDTGQSSNEVHAAGLRHLCLNVESLDAMMTIVNEQGYTSISPAEQFGETYRICYVRGPEGIILEIAENYLKLKKGKDVS</sequence>
<dbReference type="InterPro" id="IPR029068">
    <property type="entry name" value="Glyas_Bleomycin-R_OHBP_Dase"/>
</dbReference>
<dbReference type="RefSeq" id="WP_012370308.1">
    <property type="nucleotide sequence ID" value="NC_010556.1"/>
</dbReference>
<dbReference type="PANTHER" id="PTHR43048:SF5">
    <property type="entry name" value="BLR5325 PROTEIN"/>
    <property type="match status" value="1"/>
</dbReference>
<feature type="domain" description="VOC" evidence="2">
    <location>
        <begin position="5"/>
        <end position="142"/>
    </location>
</feature>
<reference evidence="3 4" key="1">
    <citation type="journal article" date="2006" name="Extremophiles">
        <title>Characterization of Exiguobacterium isolates from the Siberian permafrost. Description of Exiguobacterium sibiricum sp. nov.</title>
        <authorList>
            <person name="Rodrigues D.F."/>
            <person name="Goris J."/>
            <person name="Vishnivetskaya T."/>
            <person name="Gilichinsky D."/>
            <person name="Thomashow M.F."/>
            <person name="Tiedje J.M."/>
        </authorList>
    </citation>
    <scope>NUCLEOTIDE SEQUENCE [LARGE SCALE GENOMIC DNA]</scope>
    <source>
        <strain evidence="4">DSM 17290 / CIP 109462 / JCM 13490 / 255-15</strain>
    </source>
</reference>
<dbReference type="GO" id="GO:0046872">
    <property type="term" value="F:metal ion binding"/>
    <property type="evidence" value="ECO:0007669"/>
    <property type="project" value="UniProtKB-KW"/>
</dbReference>
<dbReference type="Gene3D" id="3.10.180.10">
    <property type="entry name" value="2,3-Dihydroxybiphenyl 1,2-Dioxygenase, domain 1"/>
    <property type="match status" value="1"/>
</dbReference>
<dbReference type="PROSITE" id="PS51819">
    <property type="entry name" value="VOC"/>
    <property type="match status" value="1"/>
</dbReference>
<gene>
    <name evidence="3" type="ordered locus">Exig_1421</name>
</gene>
<dbReference type="Pfam" id="PF00903">
    <property type="entry name" value="Glyoxalase"/>
    <property type="match status" value="1"/>
</dbReference>
<dbReference type="AlphaFoldDB" id="B1YFW0"/>
<name>B1YFW0_EXIS2</name>
<dbReference type="GO" id="GO:0004493">
    <property type="term" value="F:methylmalonyl-CoA epimerase activity"/>
    <property type="evidence" value="ECO:0007669"/>
    <property type="project" value="TreeGrafter"/>
</dbReference>
<keyword evidence="3" id="KW-0223">Dioxygenase</keyword>
<dbReference type="STRING" id="262543.Exig_1421"/>
<dbReference type="HOGENOM" id="CLU_046006_2_1_9"/>
<dbReference type="eggNOG" id="COG0346">
    <property type="taxonomic scope" value="Bacteria"/>
</dbReference>
<proteinExistence type="predicted"/>
<dbReference type="OrthoDB" id="9795618at2"/>
<protein>
    <submittedName>
        <fullName evidence="3">Glyoxalase/bleomycin resistance protein/dioxygenase</fullName>
    </submittedName>
</protein>
<dbReference type="Proteomes" id="UP000001681">
    <property type="component" value="Chromosome"/>
</dbReference>
<reference evidence="3 4" key="2">
    <citation type="journal article" date="2008" name="BMC Genomics">
        <title>Architecture of thermal adaptation in an Exiguobacterium sibiricum strain isolated from 3 million year old permafrost: a genome and transcriptome approach.</title>
        <authorList>
            <person name="Rodrigues D.F."/>
            <person name="Ivanova N."/>
            <person name="He Z."/>
            <person name="Huebner M."/>
            <person name="Zhou J."/>
            <person name="Tiedje J.M."/>
        </authorList>
    </citation>
    <scope>NUCLEOTIDE SEQUENCE [LARGE SCALE GENOMIC DNA]</scope>
    <source>
        <strain evidence="4">DSM 17290 / CIP 109462 / JCM 13490 / 255-15</strain>
    </source>
</reference>
<accession>B1YFW0</accession>
<keyword evidence="1" id="KW-0479">Metal-binding</keyword>
<evidence type="ECO:0000256" key="1">
    <source>
        <dbReference type="ARBA" id="ARBA00022723"/>
    </source>
</evidence>
<organism evidence="3 4">
    <name type="scientific">Exiguobacterium sibiricum (strain DSM 17290 / CCUG 55495 / CIP 109462 / JCM 13490 / 255-15)</name>
    <dbReference type="NCBI Taxonomy" id="262543"/>
    <lineage>
        <taxon>Bacteria</taxon>
        <taxon>Bacillati</taxon>
        <taxon>Bacillota</taxon>
        <taxon>Bacilli</taxon>
        <taxon>Bacillales</taxon>
        <taxon>Bacillales Family XII. Incertae Sedis</taxon>
        <taxon>Exiguobacterium</taxon>
    </lineage>
</organism>
<reference evidence="4" key="3">
    <citation type="submission" date="2008-04" db="EMBL/GenBank/DDBJ databases">
        <title>Complete sequence of chromosome of Exiguobacterium sibiricum 255-15.</title>
        <authorList>
            <consortium name="US DOE Joint Genome Institute"/>
            <person name="Copeland A."/>
            <person name="Lucas S."/>
            <person name="Lapidus A."/>
            <person name="Glavina del Rio T."/>
            <person name="Dalin E."/>
            <person name="Tice H."/>
            <person name="Bruce D."/>
            <person name="Goodwin L."/>
            <person name="Pitluck S."/>
            <person name="Kiss H."/>
            <person name="Chertkov O."/>
            <person name="Monk C."/>
            <person name="Brettin T."/>
            <person name="Detter J.C."/>
            <person name="Han C."/>
            <person name="Kuske C.R."/>
            <person name="Schmutz J."/>
            <person name="Larimer F."/>
            <person name="Land M."/>
            <person name="Hauser L."/>
            <person name="Kyrpides N."/>
            <person name="Mikhailova N."/>
            <person name="Vishnivetskaya T."/>
            <person name="Rodrigues D.F."/>
            <person name="Gilichinsky D."/>
            <person name="Tiedje J."/>
            <person name="Richardson P."/>
        </authorList>
    </citation>
    <scope>NUCLEOTIDE SEQUENCE [LARGE SCALE GENOMIC DNA]</scope>
    <source>
        <strain evidence="4">DSM 17290 / CIP 109462 / JCM 13490 / 255-15</strain>
    </source>
</reference>
<dbReference type="SUPFAM" id="SSF54593">
    <property type="entry name" value="Glyoxalase/Bleomycin resistance protein/Dihydroxybiphenyl dioxygenase"/>
    <property type="match status" value="1"/>
</dbReference>
<dbReference type="GO" id="GO:0046491">
    <property type="term" value="P:L-methylmalonyl-CoA metabolic process"/>
    <property type="evidence" value="ECO:0007669"/>
    <property type="project" value="TreeGrafter"/>
</dbReference>
<keyword evidence="3" id="KW-0560">Oxidoreductase</keyword>
<dbReference type="PANTHER" id="PTHR43048">
    <property type="entry name" value="METHYLMALONYL-COA EPIMERASE"/>
    <property type="match status" value="1"/>
</dbReference>
<dbReference type="GO" id="GO:0051213">
    <property type="term" value="F:dioxygenase activity"/>
    <property type="evidence" value="ECO:0007669"/>
    <property type="project" value="UniProtKB-KW"/>
</dbReference>
<dbReference type="KEGG" id="esi:Exig_1421"/>